<organism evidence="2 3">
    <name type="scientific">candidate division WOR-1 bacterium RIFOXYC2_FULL_46_14</name>
    <dbReference type="NCBI Taxonomy" id="1802587"/>
    <lineage>
        <taxon>Bacteria</taxon>
        <taxon>Bacillati</taxon>
        <taxon>Saganbacteria</taxon>
    </lineage>
</organism>
<dbReference type="AlphaFoldDB" id="A0A1F4U6M6"/>
<accession>A0A1F4U6M6</accession>
<evidence type="ECO:0000313" key="3">
    <source>
        <dbReference type="Proteomes" id="UP000179242"/>
    </source>
</evidence>
<evidence type="ECO:0000256" key="1">
    <source>
        <dbReference type="SAM" id="Coils"/>
    </source>
</evidence>
<dbReference type="Proteomes" id="UP000179242">
    <property type="component" value="Unassembled WGS sequence"/>
</dbReference>
<reference evidence="2 3" key="1">
    <citation type="journal article" date="2016" name="Nat. Commun.">
        <title>Thousands of microbial genomes shed light on interconnected biogeochemical processes in an aquifer system.</title>
        <authorList>
            <person name="Anantharaman K."/>
            <person name="Brown C.T."/>
            <person name="Hug L.A."/>
            <person name="Sharon I."/>
            <person name="Castelle C.J."/>
            <person name="Probst A.J."/>
            <person name="Thomas B.C."/>
            <person name="Singh A."/>
            <person name="Wilkins M.J."/>
            <person name="Karaoz U."/>
            <person name="Brodie E.L."/>
            <person name="Williams K.H."/>
            <person name="Hubbard S.S."/>
            <person name="Banfield J.F."/>
        </authorList>
    </citation>
    <scope>NUCLEOTIDE SEQUENCE [LARGE SCALE GENOMIC DNA]</scope>
</reference>
<dbReference type="EMBL" id="MEUJ01000003">
    <property type="protein sequence ID" value="OGC40606.1"/>
    <property type="molecule type" value="Genomic_DNA"/>
</dbReference>
<gene>
    <name evidence="2" type="ORF">A2438_06295</name>
</gene>
<sequence length="87" mass="10240">MALTKKDRENLLSDFKAVFATKDDLQEVKAELKEVKAELKEFKNDTLNGQDKILKQLSDLRTDKLMLISRNREHEERIVRLEQKVLV</sequence>
<keyword evidence="1" id="KW-0175">Coiled coil</keyword>
<proteinExistence type="predicted"/>
<evidence type="ECO:0000313" key="2">
    <source>
        <dbReference type="EMBL" id="OGC40606.1"/>
    </source>
</evidence>
<feature type="coiled-coil region" evidence="1">
    <location>
        <begin position="18"/>
        <end position="84"/>
    </location>
</feature>
<protein>
    <submittedName>
        <fullName evidence="2">Uncharacterized protein</fullName>
    </submittedName>
</protein>
<comment type="caution">
    <text evidence="2">The sequence shown here is derived from an EMBL/GenBank/DDBJ whole genome shotgun (WGS) entry which is preliminary data.</text>
</comment>
<name>A0A1F4U6M6_UNCSA</name>